<dbReference type="GO" id="GO:0006400">
    <property type="term" value="P:tRNA modification"/>
    <property type="evidence" value="ECO:0007669"/>
    <property type="project" value="InterPro"/>
</dbReference>
<organism evidence="2 3">
    <name type="scientific">Hephaestia caeni</name>
    <dbReference type="NCBI Taxonomy" id="645617"/>
    <lineage>
        <taxon>Bacteria</taxon>
        <taxon>Pseudomonadati</taxon>
        <taxon>Pseudomonadota</taxon>
        <taxon>Alphaproteobacteria</taxon>
        <taxon>Sphingomonadales</taxon>
        <taxon>Sphingomonadaceae</taxon>
        <taxon>Hephaestia</taxon>
    </lineage>
</organism>
<evidence type="ECO:0000313" key="3">
    <source>
        <dbReference type="Proteomes" id="UP000266568"/>
    </source>
</evidence>
<dbReference type="SUPFAM" id="SSF51713">
    <property type="entry name" value="tRNA-guanine transglycosylase"/>
    <property type="match status" value="1"/>
</dbReference>
<gene>
    <name evidence="2" type="ORF">DFR49_0946</name>
</gene>
<dbReference type="Proteomes" id="UP000266568">
    <property type="component" value="Unassembled WGS sequence"/>
</dbReference>
<proteinExistence type="predicted"/>
<dbReference type="InterPro" id="IPR055645">
    <property type="entry name" value="DpdA"/>
</dbReference>
<name>A0A397PGL8_9SPHN</name>
<evidence type="ECO:0000313" key="2">
    <source>
        <dbReference type="EMBL" id="RIA46405.1"/>
    </source>
</evidence>
<accession>A0A397PGL8</accession>
<dbReference type="EMBL" id="QXDC01000002">
    <property type="protein sequence ID" value="RIA46405.1"/>
    <property type="molecule type" value="Genomic_DNA"/>
</dbReference>
<reference evidence="2 3" key="1">
    <citation type="submission" date="2018-08" db="EMBL/GenBank/DDBJ databases">
        <title>Genomic Encyclopedia of Type Strains, Phase IV (KMG-IV): sequencing the most valuable type-strain genomes for metagenomic binning, comparative biology and taxonomic classification.</title>
        <authorList>
            <person name="Goeker M."/>
        </authorList>
    </citation>
    <scope>NUCLEOTIDE SEQUENCE [LARGE SCALE GENOMIC DNA]</scope>
    <source>
        <strain evidence="2 3">DSM 25527</strain>
    </source>
</reference>
<keyword evidence="3" id="KW-1185">Reference proteome</keyword>
<dbReference type="OrthoDB" id="8116828at2"/>
<dbReference type="Gene3D" id="3.20.20.105">
    <property type="entry name" value="Queuine tRNA-ribosyltransferase-like"/>
    <property type="match status" value="1"/>
</dbReference>
<feature type="domain" description="DeoxyPurine in DNA protein A" evidence="1">
    <location>
        <begin position="64"/>
        <end position="270"/>
    </location>
</feature>
<dbReference type="Pfam" id="PF23859">
    <property type="entry name" value="DpdA"/>
    <property type="match status" value="1"/>
</dbReference>
<sequence length="341" mass="38194">MSIEIIVGLPHLNRGPLLERAIARRYPVLISANALSRWDHRKGYPRWMGWKLRSLSNADSLVSIDLDSAGFVAARRYGGLPWTVDDYIELAASYPFRRFASLDLCTEAEIARDREEVMDRISRTIALNHACHARAAERGIDTQFMPVIQGRRPDDYLHCLDGIAGILRPGMVVGVGSMCRREISGPEGLLAVLSRLDRMADATLRFHAFGVKGTALRYLRPLAHRVVSIDSCAYGLAARIEAWRGGFSKTDDFVADHMEQWQHRQQTRLDEGDAAFQHHLPLVQSVPQAGSTWDAAIDRARAEIRVLIEEGEIAHDQITEGWIAQWAIDILHGAKCKTIGQ</sequence>
<protein>
    <recommendedName>
        <fullName evidence="1">DeoxyPurine in DNA protein A domain-containing protein</fullName>
    </recommendedName>
</protein>
<evidence type="ECO:0000259" key="1">
    <source>
        <dbReference type="Pfam" id="PF23859"/>
    </source>
</evidence>
<comment type="caution">
    <text evidence="2">The sequence shown here is derived from an EMBL/GenBank/DDBJ whole genome shotgun (WGS) entry which is preliminary data.</text>
</comment>
<dbReference type="InterPro" id="IPR036511">
    <property type="entry name" value="TGT-like_sf"/>
</dbReference>
<dbReference type="AlphaFoldDB" id="A0A397PGL8"/>